<reference evidence="1 2" key="1">
    <citation type="submission" date="2016-01" db="EMBL/GenBank/DDBJ databases">
        <title>Streptomyces amritsarensis strain MTCC 11845 genome sequencing and assembly.</title>
        <authorList>
            <person name="Sharma D."/>
            <person name="Nair G.R."/>
            <person name="Kaur G."/>
            <person name="Manhas R.K."/>
            <person name="Mayilraj S."/>
        </authorList>
    </citation>
    <scope>NUCLEOTIDE SEQUENCE [LARGE SCALE GENOMIC DNA]</scope>
    <source>
        <strain evidence="1 2">MTCC 11845</strain>
    </source>
</reference>
<comment type="caution">
    <text evidence="1">The sequence shown here is derived from an EMBL/GenBank/DDBJ whole genome shotgun (WGS) entry which is preliminary data.</text>
</comment>
<evidence type="ECO:0000313" key="1">
    <source>
        <dbReference type="EMBL" id="OLZ58209.1"/>
    </source>
</evidence>
<proteinExistence type="predicted"/>
<evidence type="ECO:0008006" key="3">
    <source>
        <dbReference type="Google" id="ProtNLM"/>
    </source>
</evidence>
<sequence length="108" mass="11562">MGGILLWIVLISTALGTVFTALSSSGAGRLWVVDSLELRRRRRFKQVLSLHVDATRLSRGEAAAPVWPVEEPAGVRAPGSFMSHVGHPSYGEAHVCRRAAPPAGPLQP</sequence>
<organism evidence="1 2">
    <name type="scientific">Streptomyces amritsarensis</name>
    <dbReference type="NCBI Taxonomy" id="681158"/>
    <lineage>
        <taxon>Bacteria</taxon>
        <taxon>Bacillati</taxon>
        <taxon>Actinomycetota</taxon>
        <taxon>Actinomycetes</taxon>
        <taxon>Kitasatosporales</taxon>
        <taxon>Streptomycetaceae</taxon>
        <taxon>Streptomyces</taxon>
    </lineage>
</organism>
<dbReference type="EMBL" id="MQUR01000089">
    <property type="protein sequence ID" value="OLZ58209.1"/>
    <property type="molecule type" value="Genomic_DNA"/>
</dbReference>
<protein>
    <recommendedName>
        <fullName evidence="3">Secreted protein</fullName>
    </recommendedName>
</protein>
<dbReference type="Proteomes" id="UP000187151">
    <property type="component" value="Unassembled WGS sequence"/>
</dbReference>
<name>A0ABX3FUW0_9ACTN</name>
<accession>A0ABX3FUW0</accession>
<evidence type="ECO:0000313" key="2">
    <source>
        <dbReference type="Proteomes" id="UP000187151"/>
    </source>
</evidence>
<keyword evidence="2" id="KW-1185">Reference proteome</keyword>
<gene>
    <name evidence="1" type="ORF">AVW11_28570</name>
</gene>